<organism evidence="1 2">
    <name type="scientific">Hathewaya limosa</name>
    <name type="common">Clostridium limosum</name>
    <dbReference type="NCBI Taxonomy" id="1536"/>
    <lineage>
        <taxon>Bacteria</taxon>
        <taxon>Bacillati</taxon>
        <taxon>Bacillota</taxon>
        <taxon>Clostridia</taxon>
        <taxon>Eubacteriales</taxon>
        <taxon>Clostridiaceae</taxon>
        <taxon>Hathewaya</taxon>
    </lineage>
</organism>
<dbReference type="PROSITE" id="PS51257">
    <property type="entry name" value="PROKAR_LIPOPROTEIN"/>
    <property type="match status" value="1"/>
</dbReference>
<accession>A0ABU0JUP9</accession>
<dbReference type="Proteomes" id="UP001224418">
    <property type="component" value="Unassembled WGS sequence"/>
</dbReference>
<proteinExistence type="predicted"/>
<evidence type="ECO:0008006" key="3">
    <source>
        <dbReference type="Google" id="ProtNLM"/>
    </source>
</evidence>
<sequence length="219" mass="25583">MFKKKSLMILATTILSIVLLVGCSKKEKCPKKEEPMAKKPVIYLYPSSKQEVSLKLNYKGKLTCTYPEYKNRWNVIANPNGTLLNKDDNKQYSYLFWEGKNNNVNWDLSKGFVVKGEDTKEFLEKTLSYMGLTPKEYNEFIVYWLPIMEQNKYNLINFAGKQYTDSAQLEIQPKPDSMLRVFMVFKPLDKPIKVEKQKLNSFKRKGFTLVEWGGTELNK</sequence>
<keyword evidence="2" id="KW-1185">Reference proteome</keyword>
<name>A0ABU0JUP9_HATLI</name>
<reference evidence="1 2" key="1">
    <citation type="submission" date="2023-07" db="EMBL/GenBank/DDBJ databases">
        <title>Genomic Encyclopedia of Type Strains, Phase IV (KMG-IV): sequencing the most valuable type-strain genomes for metagenomic binning, comparative biology and taxonomic classification.</title>
        <authorList>
            <person name="Goeker M."/>
        </authorList>
    </citation>
    <scope>NUCLEOTIDE SEQUENCE [LARGE SCALE GENOMIC DNA]</scope>
    <source>
        <strain evidence="1 2">DSM 1400</strain>
    </source>
</reference>
<dbReference type="RefSeq" id="WP_307357026.1">
    <property type="nucleotide sequence ID" value="NZ_BAAACJ010000051.1"/>
</dbReference>
<evidence type="ECO:0000313" key="2">
    <source>
        <dbReference type="Proteomes" id="UP001224418"/>
    </source>
</evidence>
<evidence type="ECO:0000313" key="1">
    <source>
        <dbReference type="EMBL" id="MDQ0480828.1"/>
    </source>
</evidence>
<gene>
    <name evidence="1" type="ORF">QOZ93_002578</name>
</gene>
<dbReference type="EMBL" id="JAUSWN010000029">
    <property type="protein sequence ID" value="MDQ0480828.1"/>
    <property type="molecule type" value="Genomic_DNA"/>
</dbReference>
<protein>
    <recommendedName>
        <fullName evidence="3">Lipoprotein</fullName>
    </recommendedName>
</protein>
<comment type="caution">
    <text evidence="1">The sequence shown here is derived from an EMBL/GenBank/DDBJ whole genome shotgun (WGS) entry which is preliminary data.</text>
</comment>